<organism evidence="1 2">
    <name type="scientific">Kingella oralis ATCC 51147</name>
    <dbReference type="NCBI Taxonomy" id="629741"/>
    <lineage>
        <taxon>Bacteria</taxon>
        <taxon>Pseudomonadati</taxon>
        <taxon>Pseudomonadota</taxon>
        <taxon>Betaproteobacteria</taxon>
        <taxon>Neisseriales</taxon>
        <taxon>Neisseriaceae</taxon>
        <taxon>Kingella</taxon>
    </lineage>
</organism>
<proteinExistence type="predicted"/>
<accession>C4GLZ3</accession>
<dbReference type="EMBL" id="ACJW02000005">
    <property type="protein sequence ID" value="EEP67143.1"/>
    <property type="molecule type" value="Genomic_DNA"/>
</dbReference>
<dbReference type="Proteomes" id="UP000003009">
    <property type="component" value="Unassembled WGS sequence"/>
</dbReference>
<sequence>MPQGHTMPQPTMPKWFSDDGSPVSCTEKIKVMNQNMAELYQAAQDAFEDALLMGCSEQQLRDYLQQLVAGVENPYQ</sequence>
<reference evidence="1" key="1">
    <citation type="submission" date="2009-04" db="EMBL/GenBank/DDBJ databases">
        <authorList>
            <person name="Weinstock G."/>
            <person name="Sodergren E."/>
            <person name="Clifton S."/>
            <person name="Fulton L."/>
            <person name="Fulton B."/>
            <person name="Courtney L."/>
            <person name="Fronick C."/>
            <person name="Harrison M."/>
            <person name="Strong C."/>
            <person name="Farmer C."/>
            <person name="Delahaunty K."/>
            <person name="Markovic C."/>
            <person name="Hall O."/>
            <person name="Minx P."/>
            <person name="Tomlinson C."/>
            <person name="Mitreva M."/>
            <person name="Nelson J."/>
            <person name="Hou S."/>
            <person name="Wollam A."/>
            <person name="Pepin K.H."/>
            <person name="Johnson M."/>
            <person name="Bhonagiri V."/>
            <person name="Nash W.E."/>
            <person name="Warren W."/>
            <person name="Chinwalla A."/>
            <person name="Mardis E.R."/>
            <person name="Wilson R.K."/>
        </authorList>
    </citation>
    <scope>NUCLEOTIDE SEQUENCE [LARGE SCALE GENOMIC DNA]</scope>
    <source>
        <strain evidence="1">ATCC 51147</strain>
    </source>
</reference>
<keyword evidence="2" id="KW-1185">Reference proteome</keyword>
<dbReference type="HOGENOM" id="CLU_191965_0_0_4"/>
<dbReference type="STRING" id="629741.GCWU000324_02716"/>
<gene>
    <name evidence="1" type="ORF">GCWU000324_02716</name>
</gene>
<evidence type="ECO:0000313" key="1">
    <source>
        <dbReference type="EMBL" id="EEP67143.1"/>
    </source>
</evidence>
<protein>
    <submittedName>
        <fullName evidence="1">Uncharacterized protein</fullName>
    </submittedName>
</protein>
<comment type="caution">
    <text evidence="1">The sequence shown here is derived from an EMBL/GenBank/DDBJ whole genome shotgun (WGS) entry which is preliminary data.</text>
</comment>
<name>C4GLZ3_9NEIS</name>
<evidence type="ECO:0000313" key="2">
    <source>
        <dbReference type="Proteomes" id="UP000003009"/>
    </source>
</evidence>
<dbReference type="AlphaFoldDB" id="C4GLZ3"/>